<sequence>MTIKRKQSEMPKEEHHDPAVFKVLQYKLSGSDVERQIFIKKDPSDASSLVLGSIPFFLTTDKIQEIFESLGSKKTVSDVSKRGDHPDQGYTSAKVTFLTERAATSVYTKAEEIETVIVSQPEGFGMAKFVEEYNSGRTGFADDLQRARTIAQAHQEHLVTRKAEAKNKKSKPDEEGWVTVTSKDRHVFKSPKLAGIKKKKGKGSKSEQNKSIQLL</sequence>
<dbReference type="PANTHER" id="PTHR13191:SF0">
    <property type="entry name" value="RIBOSOMAL RNA-PROCESSING PROTEIN 7 HOMOLOG A-RELATED"/>
    <property type="match status" value="1"/>
</dbReference>
<dbReference type="EMBL" id="CAJFDI010000001">
    <property type="protein sequence ID" value="CAD5208909.1"/>
    <property type="molecule type" value="Genomic_DNA"/>
</dbReference>
<keyword evidence="7" id="KW-1185">Reference proteome</keyword>
<dbReference type="GO" id="GO:0000028">
    <property type="term" value="P:ribosomal small subunit assembly"/>
    <property type="evidence" value="ECO:0007669"/>
    <property type="project" value="TreeGrafter"/>
</dbReference>
<dbReference type="GO" id="GO:0006364">
    <property type="term" value="P:rRNA processing"/>
    <property type="evidence" value="ECO:0007669"/>
    <property type="project" value="TreeGrafter"/>
</dbReference>
<evidence type="ECO:0000313" key="4">
    <source>
        <dbReference type="EMBL" id="CAD5208909.1"/>
    </source>
</evidence>
<dbReference type="WBParaSite" id="BXY_0146400.1">
    <property type="protein sequence ID" value="BXY_0146400.1"/>
    <property type="gene ID" value="BXY_0146400"/>
</dbReference>
<dbReference type="AlphaFoldDB" id="A0A1I7RL79"/>
<dbReference type="Pfam" id="PF12923">
    <property type="entry name" value="RRP7"/>
    <property type="match status" value="1"/>
</dbReference>
<protein>
    <submittedName>
        <fullName evidence="4">(pine wood nematode) hypothetical protein</fullName>
    </submittedName>
    <submittedName>
        <fullName evidence="8">RRP7 domain-containing protein</fullName>
    </submittedName>
</protein>
<organism evidence="6 8">
    <name type="scientific">Bursaphelenchus xylophilus</name>
    <name type="common">Pinewood nematode worm</name>
    <name type="synonym">Aphelenchoides xylophilus</name>
    <dbReference type="NCBI Taxonomy" id="6326"/>
    <lineage>
        <taxon>Eukaryota</taxon>
        <taxon>Metazoa</taxon>
        <taxon>Ecdysozoa</taxon>
        <taxon>Nematoda</taxon>
        <taxon>Chromadorea</taxon>
        <taxon>Rhabditida</taxon>
        <taxon>Tylenchina</taxon>
        <taxon>Tylenchomorpha</taxon>
        <taxon>Aphelenchoidea</taxon>
        <taxon>Aphelenchoididae</taxon>
        <taxon>Bursaphelenchus</taxon>
    </lineage>
</organism>
<dbReference type="EMBL" id="CAJFCV020000001">
    <property type="protein sequence ID" value="CAG9083335.1"/>
    <property type="molecule type" value="Genomic_DNA"/>
</dbReference>
<dbReference type="GO" id="GO:0034456">
    <property type="term" value="C:UTP-C complex"/>
    <property type="evidence" value="ECO:0007669"/>
    <property type="project" value="TreeGrafter"/>
</dbReference>
<evidence type="ECO:0000313" key="8">
    <source>
        <dbReference type="WBParaSite" id="BXY_0146400.1"/>
    </source>
</evidence>
<name>A0A1I7RL79_BURXY</name>
<feature type="region of interest" description="Disordered" evidence="2">
    <location>
        <begin position="157"/>
        <end position="178"/>
    </location>
</feature>
<reference evidence="5" key="2">
    <citation type="submission" date="2020-08" db="EMBL/GenBank/DDBJ databases">
        <authorList>
            <person name="Kikuchi T."/>
        </authorList>
    </citation>
    <scope>NUCLEOTIDE SEQUENCE</scope>
    <source>
        <strain evidence="4">Ka4C1</strain>
    </source>
</reference>
<evidence type="ECO:0000256" key="2">
    <source>
        <dbReference type="SAM" id="MobiDB-lite"/>
    </source>
</evidence>
<dbReference type="SMR" id="A0A1I7RL79"/>
<evidence type="ECO:0000313" key="7">
    <source>
        <dbReference type="Proteomes" id="UP000659654"/>
    </source>
</evidence>
<reference evidence="8" key="1">
    <citation type="submission" date="2016-11" db="UniProtKB">
        <authorList>
            <consortium name="WormBaseParasite"/>
        </authorList>
    </citation>
    <scope>IDENTIFICATION</scope>
</reference>
<evidence type="ECO:0000313" key="5">
    <source>
        <dbReference type="EMBL" id="CAG9083335.1"/>
    </source>
</evidence>
<dbReference type="OrthoDB" id="5390at2759"/>
<dbReference type="Proteomes" id="UP000582659">
    <property type="component" value="Unassembled WGS sequence"/>
</dbReference>
<dbReference type="InterPro" id="IPR040446">
    <property type="entry name" value="RRP7"/>
</dbReference>
<feature type="region of interest" description="Disordered" evidence="2">
    <location>
        <begin position="191"/>
        <end position="215"/>
    </location>
</feature>
<dbReference type="Proteomes" id="UP000095284">
    <property type="component" value="Unplaced"/>
</dbReference>
<dbReference type="GO" id="GO:0032545">
    <property type="term" value="C:CURI complex"/>
    <property type="evidence" value="ECO:0007669"/>
    <property type="project" value="TreeGrafter"/>
</dbReference>
<evidence type="ECO:0000256" key="1">
    <source>
        <dbReference type="ARBA" id="ARBA00006110"/>
    </source>
</evidence>
<accession>A0A1I7RL79</accession>
<gene>
    <name evidence="4" type="ORF">BXYJ_LOCUS1145</name>
</gene>
<evidence type="ECO:0000259" key="3">
    <source>
        <dbReference type="Pfam" id="PF12923"/>
    </source>
</evidence>
<feature type="compositionally biased region" description="Basic and acidic residues" evidence="2">
    <location>
        <begin position="157"/>
        <end position="174"/>
    </location>
</feature>
<dbReference type="Proteomes" id="UP000659654">
    <property type="component" value="Unassembled WGS sequence"/>
</dbReference>
<evidence type="ECO:0000313" key="6">
    <source>
        <dbReference type="Proteomes" id="UP000095284"/>
    </source>
</evidence>
<comment type="similarity">
    <text evidence="1">Belongs to the RRP7 family.</text>
</comment>
<dbReference type="InterPro" id="IPR024326">
    <property type="entry name" value="RRP7_C"/>
</dbReference>
<dbReference type="eggNOG" id="KOG4008">
    <property type="taxonomic scope" value="Eukaryota"/>
</dbReference>
<proteinExistence type="inferred from homology"/>
<dbReference type="PANTHER" id="PTHR13191">
    <property type="entry name" value="RIBOSOMAL RNA PROCESSING PROTEIN 7-RELATED"/>
    <property type="match status" value="1"/>
</dbReference>
<feature type="domain" description="Ribosomal RNA-processing protein 7 C-terminal" evidence="3">
    <location>
        <begin position="146"/>
        <end position="209"/>
    </location>
</feature>